<keyword evidence="3" id="KW-0808">Transferase</keyword>
<dbReference type="GO" id="GO:0005524">
    <property type="term" value="F:ATP binding"/>
    <property type="evidence" value="ECO:0007669"/>
    <property type="project" value="UniProtKB-UniRule"/>
</dbReference>
<dbReference type="PROSITE" id="PS00107">
    <property type="entry name" value="PROTEIN_KINASE_ATP"/>
    <property type="match status" value="1"/>
</dbReference>
<keyword evidence="6 9" id="KW-0067">ATP-binding</keyword>
<keyword evidence="5" id="KW-0418">Kinase</keyword>
<feature type="region of interest" description="Disordered" evidence="10">
    <location>
        <begin position="615"/>
        <end position="690"/>
    </location>
</feature>
<evidence type="ECO:0000256" key="7">
    <source>
        <dbReference type="ARBA" id="ARBA00047899"/>
    </source>
</evidence>
<dbReference type="OrthoDB" id="248923at2759"/>
<gene>
    <name evidence="12" type="ORF">GPECTOR_6g831</name>
</gene>
<reference evidence="13" key="1">
    <citation type="journal article" date="2016" name="Nat. Commun.">
        <title>The Gonium pectorale genome demonstrates co-option of cell cycle regulation during the evolution of multicellularity.</title>
        <authorList>
            <person name="Hanschen E.R."/>
            <person name="Marriage T.N."/>
            <person name="Ferris P.J."/>
            <person name="Hamaji T."/>
            <person name="Toyoda A."/>
            <person name="Fujiyama A."/>
            <person name="Neme R."/>
            <person name="Noguchi H."/>
            <person name="Minakuchi Y."/>
            <person name="Suzuki M."/>
            <person name="Kawai-Toyooka H."/>
            <person name="Smith D.R."/>
            <person name="Sparks H."/>
            <person name="Anderson J."/>
            <person name="Bakaric R."/>
            <person name="Luria V."/>
            <person name="Karger A."/>
            <person name="Kirschner M.W."/>
            <person name="Durand P.M."/>
            <person name="Michod R.E."/>
            <person name="Nozaki H."/>
            <person name="Olson B.J."/>
        </authorList>
    </citation>
    <scope>NUCLEOTIDE SEQUENCE [LARGE SCALE GENOMIC DNA]</scope>
    <source>
        <strain evidence="13">NIES-2863</strain>
    </source>
</reference>
<keyword evidence="2" id="KW-0723">Serine/threonine-protein kinase</keyword>
<dbReference type="EC" id="2.7.11.1" evidence="1"/>
<dbReference type="Gene3D" id="1.10.510.10">
    <property type="entry name" value="Transferase(Phosphotransferase) domain 1"/>
    <property type="match status" value="1"/>
</dbReference>
<dbReference type="InterPro" id="IPR017441">
    <property type="entry name" value="Protein_kinase_ATP_BS"/>
</dbReference>
<keyword evidence="4 9" id="KW-0547">Nucleotide-binding</keyword>
<dbReference type="SMART" id="SM00220">
    <property type="entry name" value="S_TKc"/>
    <property type="match status" value="1"/>
</dbReference>
<feature type="region of interest" description="Disordered" evidence="10">
    <location>
        <begin position="570"/>
        <end position="591"/>
    </location>
</feature>
<evidence type="ECO:0000256" key="9">
    <source>
        <dbReference type="PROSITE-ProRule" id="PRU10141"/>
    </source>
</evidence>
<feature type="binding site" evidence="9">
    <location>
        <position position="34"/>
    </location>
    <ligand>
        <name>ATP</name>
        <dbReference type="ChEBI" id="CHEBI:30616"/>
    </ligand>
</feature>
<feature type="compositionally biased region" description="Low complexity" evidence="10">
    <location>
        <begin position="663"/>
        <end position="676"/>
    </location>
</feature>
<dbReference type="EMBL" id="LSYV01000007">
    <property type="protein sequence ID" value="KXZ53913.1"/>
    <property type="molecule type" value="Genomic_DNA"/>
</dbReference>
<feature type="compositionally biased region" description="Polar residues" evidence="10">
    <location>
        <begin position="307"/>
        <end position="318"/>
    </location>
</feature>
<feature type="compositionally biased region" description="Low complexity" evidence="10">
    <location>
        <begin position="438"/>
        <end position="458"/>
    </location>
</feature>
<keyword evidence="13" id="KW-1185">Reference proteome</keyword>
<comment type="catalytic activity">
    <reaction evidence="7">
        <text>L-threonyl-[protein] + ATP = O-phospho-L-threonyl-[protein] + ADP + H(+)</text>
        <dbReference type="Rhea" id="RHEA:46608"/>
        <dbReference type="Rhea" id="RHEA-COMP:11060"/>
        <dbReference type="Rhea" id="RHEA-COMP:11605"/>
        <dbReference type="ChEBI" id="CHEBI:15378"/>
        <dbReference type="ChEBI" id="CHEBI:30013"/>
        <dbReference type="ChEBI" id="CHEBI:30616"/>
        <dbReference type="ChEBI" id="CHEBI:61977"/>
        <dbReference type="ChEBI" id="CHEBI:456216"/>
        <dbReference type="EC" id="2.7.11.1"/>
    </reaction>
</comment>
<evidence type="ECO:0000256" key="10">
    <source>
        <dbReference type="SAM" id="MobiDB-lite"/>
    </source>
</evidence>
<accession>A0A150GVX5</accession>
<protein>
    <recommendedName>
        <fullName evidence="1">non-specific serine/threonine protein kinase</fullName>
        <ecNumber evidence="1">2.7.11.1</ecNumber>
    </recommendedName>
</protein>
<evidence type="ECO:0000256" key="5">
    <source>
        <dbReference type="ARBA" id="ARBA00022777"/>
    </source>
</evidence>
<dbReference type="Gene3D" id="3.30.200.20">
    <property type="entry name" value="Phosphorylase Kinase, domain 1"/>
    <property type="match status" value="1"/>
</dbReference>
<evidence type="ECO:0000313" key="13">
    <source>
        <dbReference type="Proteomes" id="UP000075714"/>
    </source>
</evidence>
<evidence type="ECO:0000256" key="8">
    <source>
        <dbReference type="ARBA" id="ARBA00048679"/>
    </source>
</evidence>
<organism evidence="12 13">
    <name type="scientific">Gonium pectorale</name>
    <name type="common">Green alga</name>
    <dbReference type="NCBI Taxonomy" id="33097"/>
    <lineage>
        <taxon>Eukaryota</taxon>
        <taxon>Viridiplantae</taxon>
        <taxon>Chlorophyta</taxon>
        <taxon>core chlorophytes</taxon>
        <taxon>Chlorophyceae</taxon>
        <taxon>CS clade</taxon>
        <taxon>Chlamydomonadales</taxon>
        <taxon>Volvocaceae</taxon>
        <taxon>Gonium</taxon>
    </lineage>
</organism>
<feature type="compositionally biased region" description="Low complexity" evidence="10">
    <location>
        <begin position="325"/>
        <end position="335"/>
    </location>
</feature>
<dbReference type="InterPro" id="IPR008271">
    <property type="entry name" value="Ser/Thr_kinase_AS"/>
</dbReference>
<dbReference type="Pfam" id="PF00069">
    <property type="entry name" value="Pkinase"/>
    <property type="match status" value="1"/>
</dbReference>
<proteinExistence type="predicted"/>
<dbReference type="SUPFAM" id="SSF56112">
    <property type="entry name" value="Protein kinase-like (PK-like)"/>
    <property type="match status" value="1"/>
</dbReference>
<comment type="catalytic activity">
    <reaction evidence="8">
        <text>L-seryl-[protein] + ATP = O-phospho-L-seryl-[protein] + ADP + H(+)</text>
        <dbReference type="Rhea" id="RHEA:17989"/>
        <dbReference type="Rhea" id="RHEA-COMP:9863"/>
        <dbReference type="Rhea" id="RHEA-COMP:11604"/>
        <dbReference type="ChEBI" id="CHEBI:15378"/>
        <dbReference type="ChEBI" id="CHEBI:29999"/>
        <dbReference type="ChEBI" id="CHEBI:30616"/>
        <dbReference type="ChEBI" id="CHEBI:83421"/>
        <dbReference type="ChEBI" id="CHEBI:456216"/>
        <dbReference type="EC" id="2.7.11.1"/>
    </reaction>
</comment>
<feature type="compositionally biased region" description="Pro residues" evidence="10">
    <location>
        <begin position="336"/>
        <end position="347"/>
    </location>
</feature>
<evidence type="ECO:0000256" key="3">
    <source>
        <dbReference type="ARBA" id="ARBA00022679"/>
    </source>
</evidence>
<dbReference type="Proteomes" id="UP000075714">
    <property type="component" value="Unassembled WGS sequence"/>
</dbReference>
<dbReference type="AlphaFoldDB" id="A0A150GVX5"/>
<dbReference type="PROSITE" id="PS50011">
    <property type="entry name" value="PROTEIN_KINASE_DOM"/>
    <property type="match status" value="1"/>
</dbReference>
<evidence type="ECO:0000256" key="4">
    <source>
        <dbReference type="ARBA" id="ARBA00022741"/>
    </source>
</evidence>
<dbReference type="PANTHER" id="PTHR44899">
    <property type="entry name" value="CAMK FAMILY PROTEIN KINASE"/>
    <property type="match status" value="1"/>
</dbReference>
<sequence>MEQYEELELIGKGTYGKVFKVHSRADGEVYVVKKVQFDGTPQTEAEAALREGQVLSLLRHPHIVPYKEFFKHQDGDLCLVMAFCEGGDLFRHIRELRRHGRTVPEPQVWQWLVQLLLSLSYIHSKRILHRDVKTQNIFLSEGKVLLGDFGLAKQLQRTFEMARTPIGTPYYMAPEIYEEQPYSFKSDVWALGCVMYEMMTGRAAFAADNLSRVVLRVIRGQYDPLPESYSSSLRTVVTSMLCKEVAARPDANTLLTMPAVVPHVQSYLESLTAEGPGGWATWRMKLPLAAMVQMSEVLEAAGVPLSGRSSQPPSNRASYNGGLDSPALAAAEPTSAPEPPAPAPAPAPVLERPVSAPRTPEPRPVSPLPPANGAAPARTSQVVKLPPLPLPGKLPPLRTPYGLATPFMGGAMQPAQPQYAELQVIANQMIAIRTSQCGNAAPPGGPAAGAVPRPGSAGLAARPGSGGTAARPDSAGRAGGSRPASGGAVGGPVLLSPRSSAAVATIAVPVGGSALGRPGSGGSGAAGSVTLAPAAPAPLAADAAAVSSVPEEVRALDRTLIKTLEIARKATEAAPAEAAPSPRGRGGGGIDEAALSAALPQGGFGFGGHHGGGGGGFAAAPVPPTASTASPMEMRKESSSSDLTLPPINPRRPPSAHTSGKNAAWASAQPAQQQHDPPQHPLGQGHGGNHSRLSLVQQVQVAWPVTPDQPAASSGLGPAVHPGRTAAYEEVDEGYASVSGITLHAVSLSARRVNLERFCEEKLGVVLMGEVMQAVSAAQRAARGPGGDVEAAEVLLRRQLDGLLGPRGNVSAALRAEVGPLIEELALLHC</sequence>
<name>A0A150GVX5_GONPE</name>
<evidence type="ECO:0000259" key="11">
    <source>
        <dbReference type="PROSITE" id="PS50011"/>
    </source>
</evidence>
<dbReference type="GO" id="GO:0004674">
    <property type="term" value="F:protein serine/threonine kinase activity"/>
    <property type="evidence" value="ECO:0007669"/>
    <property type="project" value="UniProtKB-KW"/>
</dbReference>
<comment type="caution">
    <text evidence="12">The sequence shown here is derived from an EMBL/GenBank/DDBJ whole genome shotgun (WGS) entry which is preliminary data.</text>
</comment>
<evidence type="ECO:0000256" key="1">
    <source>
        <dbReference type="ARBA" id="ARBA00012513"/>
    </source>
</evidence>
<dbReference type="PROSITE" id="PS00108">
    <property type="entry name" value="PROTEIN_KINASE_ST"/>
    <property type="match status" value="1"/>
</dbReference>
<dbReference type="InterPro" id="IPR000719">
    <property type="entry name" value="Prot_kinase_dom"/>
</dbReference>
<feature type="region of interest" description="Disordered" evidence="10">
    <location>
        <begin position="304"/>
        <end position="379"/>
    </location>
</feature>
<evidence type="ECO:0000256" key="2">
    <source>
        <dbReference type="ARBA" id="ARBA00022527"/>
    </source>
</evidence>
<feature type="compositionally biased region" description="Low complexity" evidence="10">
    <location>
        <begin position="572"/>
        <end position="583"/>
    </location>
</feature>
<feature type="compositionally biased region" description="Low complexity" evidence="10">
    <location>
        <begin position="480"/>
        <end position="492"/>
    </location>
</feature>
<feature type="domain" description="Protein kinase" evidence="11">
    <location>
        <begin position="4"/>
        <end position="260"/>
    </location>
</feature>
<dbReference type="STRING" id="33097.A0A150GVX5"/>
<evidence type="ECO:0000256" key="6">
    <source>
        <dbReference type="ARBA" id="ARBA00022840"/>
    </source>
</evidence>
<feature type="region of interest" description="Disordered" evidence="10">
    <location>
        <begin position="437"/>
        <end position="492"/>
    </location>
</feature>
<dbReference type="InterPro" id="IPR011009">
    <property type="entry name" value="Kinase-like_dom_sf"/>
</dbReference>
<evidence type="ECO:0000313" key="12">
    <source>
        <dbReference type="EMBL" id="KXZ53913.1"/>
    </source>
</evidence>
<dbReference type="InterPro" id="IPR051131">
    <property type="entry name" value="NEK_Ser/Thr_kinase_NIMA"/>
</dbReference>
<dbReference type="CDD" id="cd08215">
    <property type="entry name" value="STKc_Nek"/>
    <property type="match status" value="1"/>
</dbReference>